<reference evidence="4" key="1">
    <citation type="submission" date="2023-07" db="EMBL/GenBank/DDBJ databases">
        <title>Draft genome sequence of the endophytic actinobacterium Streptomyces justiciae WPN32, a potential antibiotic producer.</title>
        <authorList>
            <person name="Yasawong M."/>
            <person name="Pana W."/>
            <person name="Ganta P."/>
            <person name="Santapan N."/>
            <person name="Songngamsuk T."/>
            <person name="Phatcharaharikarn M."/>
            <person name="Kerdtoob S."/>
            <person name="Nantapong N."/>
        </authorList>
    </citation>
    <scope>NUCLEOTIDE SEQUENCE [LARGE SCALE GENOMIC DNA]</scope>
    <source>
        <strain evidence="4">WPN32</strain>
    </source>
</reference>
<proteinExistence type="predicted"/>
<accession>A0ABU3LNC3</accession>
<sequence>MKLLVPRARAGIAAAAVLLSGAGVALSSATPAAALSACSGHQAVYSASGATASLPALNGSIYNCQLAKGNTGSGVTRLQIALNLCYSAGLDTDGIFGDRTRAALVAAQKKAFPNDSGEWDGIYGPNTRDAIKWPWFTEAYYSCYKR</sequence>
<evidence type="ECO:0000313" key="3">
    <source>
        <dbReference type="EMBL" id="MDT7840726.1"/>
    </source>
</evidence>
<keyword evidence="4" id="KW-1185">Reference proteome</keyword>
<organism evidence="3 4">
    <name type="scientific">Streptomyces justiciae</name>
    <dbReference type="NCBI Taxonomy" id="2780140"/>
    <lineage>
        <taxon>Bacteria</taxon>
        <taxon>Bacillati</taxon>
        <taxon>Actinomycetota</taxon>
        <taxon>Actinomycetes</taxon>
        <taxon>Kitasatosporales</taxon>
        <taxon>Streptomycetaceae</taxon>
        <taxon>Streptomyces</taxon>
    </lineage>
</organism>
<gene>
    <name evidence="3" type="ORF">RQC66_08275</name>
</gene>
<evidence type="ECO:0000313" key="4">
    <source>
        <dbReference type="Proteomes" id="UP001257948"/>
    </source>
</evidence>
<evidence type="ECO:0000256" key="1">
    <source>
        <dbReference type="SAM" id="SignalP"/>
    </source>
</evidence>
<dbReference type="InterPro" id="IPR002477">
    <property type="entry name" value="Peptidoglycan-bd-like"/>
</dbReference>
<feature type="domain" description="Peptidoglycan binding-like" evidence="2">
    <location>
        <begin position="71"/>
        <end position="130"/>
    </location>
</feature>
<keyword evidence="1" id="KW-0732">Signal</keyword>
<dbReference type="InterPro" id="IPR036366">
    <property type="entry name" value="PGBDSf"/>
</dbReference>
<dbReference type="RefSeq" id="WP_314199445.1">
    <property type="nucleotide sequence ID" value="NZ_JAVTLL010000005.1"/>
</dbReference>
<dbReference type="Pfam" id="PF01471">
    <property type="entry name" value="PG_binding_1"/>
    <property type="match status" value="1"/>
</dbReference>
<evidence type="ECO:0000259" key="2">
    <source>
        <dbReference type="Pfam" id="PF01471"/>
    </source>
</evidence>
<dbReference type="EMBL" id="JAVTLL010000005">
    <property type="protein sequence ID" value="MDT7840726.1"/>
    <property type="molecule type" value="Genomic_DNA"/>
</dbReference>
<dbReference type="SUPFAM" id="SSF47090">
    <property type="entry name" value="PGBD-like"/>
    <property type="match status" value="1"/>
</dbReference>
<feature type="chain" id="PRO_5047376144" evidence="1">
    <location>
        <begin position="26"/>
        <end position="146"/>
    </location>
</feature>
<comment type="caution">
    <text evidence="3">The sequence shown here is derived from an EMBL/GenBank/DDBJ whole genome shotgun (WGS) entry which is preliminary data.</text>
</comment>
<feature type="signal peptide" evidence="1">
    <location>
        <begin position="1"/>
        <end position="25"/>
    </location>
</feature>
<name>A0ABU3LNC3_9ACTN</name>
<dbReference type="Gene3D" id="1.10.101.10">
    <property type="entry name" value="PGBD-like superfamily/PGBD"/>
    <property type="match status" value="1"/>
</dbReference>
<dbReference type="Proteomes" id="UP001257948">
    <property type="component" value="Unassembled WGS sequence"/>
</dbReference>
<dbReference type="InterPro" id="IPR036365">
    <property type="entry name" value="PGBD-like_sf"/>
</dbReference>
<protein>
    <submittedName>
        <fullName evidence="3">Peptidoglycan-binding domain-containing protein</fullName>
    </submittedName>
</protein>